<comment type="caution">
    <text evidence="3">The sequence shown here is derived from an EMBL/GenBank/DDBJ whole genome shotgun (WGS) entry which is preliminary data.</text>
</comment>
<feature type="compositionally biased region" description="Basic and acidic residues" evidence="1">
    <location>
        <begin position="306"/>
        <end position="326"/>
    </location>
</feature>
<sequence length="817" mass="93844">MNRLPPNKHDEWPARKSQTPPVTRNGGPPSIQSEPPLCGVDCGHSREPIHSNITRIHKALEKTQDIQLKTMLRAMMMLKYDREDRSQTKAPLTREELFGYGEAQLRILVQEAVKFCNDATRSGRLVGKLEELSKRDCDFSPCTSLAIGLNSILVDFHNREVGRLKRCPDEDLTLYEVGSNMILDSQLLMEVSDYKSKRNPSIYESWFEDICKSAPELQSPTFEEIAAMLEKRQTLKQPAARGKPEVRIDWSDIISCVEVSEDQGSLLSLLRPKWEQRDYSSKLIFKDDIIQRDDCNVLHQLKPDCDHKGQGKVGTRNDLKRNRDQEDSVEVPSFKRAKVSSISEKHNHPLYSVHPGRLPSEIQCTFFGLELLRSRWDRTHGIVMSFLDGQFSLRWYDSQGCIRTQEVSVCEDELPLVVATIVLLQRFQGVMRGRASVDLKATIGGNDVRFELPLATRARWELAGRRTVAVRPVAIRDTLGDHDTGEKLDSLSSATLEDCFFKWYWREETRQSEKHIVDTAKERAAKYLPKEHISDVLNHLPDIHHSEDFEPLSTRHIREFGQLDTAGALVPCAMMSKQLLPMKTTFQPQEVQVRLWDILRCLTLLWSLGVTHGDISLDNIMATPPNEDGRKYMVLNDFDMATVMKPGDESPPKQGSGMGGTKPFMALEVLESADGSIKRLLHQELESTFWSLAWYCHREWSWNTGTYFDVRNRKAHWIHGRLYRNPDIDMGKEYFPLLRKIGALLYIEDLELMKLETKILEGPEDEGGEFVLPFFTEIPHIVRPAKDFLLLCDKAFPRDEEYKSWLWMDFAVDSVQD</sequence>
<gene>
    <name evidence="3" type="ORF">DFP72DRAFT_1006632</name>
</gene>
<dbReference type="InterPro" id="IPR040976">
    <property type="entry name" value="Pkinase_fungal"/>
</dbReference>
<dbReference type="InterPro" id="IPR000719">
    <property type="entry name" value="Prot_kinase_dom"/>
</dbReference>
<dbReference type="GO" id="GO:0005524">
    <property type="term" value="F:ATP binding"/>
    <property type="evidence" value="ECO:0007669"/>
    <property type="project" value="InterPro"/>
</dbReference>
<organism evidence="3 4">
    <name type="scientific">Ephemerocybe angulata</name>
    <dbReference type="NCBI Taxonomy" id="980116"/>
    <lineage>
        <taxon>Eukaryota</taxon>
        <taxon>Fungi</taxon>
        <taxon>Dikarya</taxon>
        <taxon>Basidiomycota</taxon>
        <taxon>Agaricomycotina</taxon>
        <taxon>Agaricomycetes</taxon>
        <taxon>Agaricomycetidae</taxon>
        <taxon>Agaricales</taxon>
        <taxon>Agaricineae</taxon>
        <taxon>Psathyrellaceae</taxon>
        <taxon>Ephemerocybe</taxon>
    </lineage>
</organism>
<feature type="region of interest" description="Disordered" evidence="1">
    <location>
        <begin position="306"/>
        <end position="328"/>
    </location>
</feature>
<protein>
    <recommendedName>
        <fullName evidence="2">Protein kinase domain-containing protein</fullName>
    </recommendedName>
</protein>
<dbReference type="OrthoDB" id="5569250at2759"/>
<dbReference type="Gene3D" id="1.10.510.10">
    <property type="entry name" value="Transferase(Phosphotransferase) domain 1"/>
    <property type="match status" value="1"/>
</dbReference>
<dbReference type="PROSITE" id="PS50011">
    <property type="entry name" value="PROTEIN_KINASE_DOM"/>
    <property type="match status" value="1"/>
</dbReference>
<evidence type="ECO:0000256" key="1">
    <source>
        <dbReference type="SAM" id="MobiDB-lite"/>
    </source>
</evidence>
<dbReference type="Proteomes" id="UP000521943">
    <property type="component" value="Unassembled WGS sequence"/>
</dbReference>
<accession>A0A8H6I1R6</accession>
<dbReference type="EMBL" id="JACGCI010000022">
    <property type="protein sequence ID" value="KAF6757318.1"/>
    <property type="molecule type" value="Genomic_DNA"/>
</dbReference>
<evidence type="ECO:0000259" key="2">
    <source>
        <dbReference type="PROSITE" id="PS50011"/>
    </source>
</evidence>
<dbReference type="InterPro" id="IPR011009">
    <property type="entry name" value="Kinase-like_dom_sf"/>
</dbReference>
<feature type="domain" description="Protein kinase" evidence="2">
    <location>
        <begin position="424"/>
        <end position="775"/>
    </location>
</feature>
<dbReference type="GO" id="GO:0004672">
    <property type="term" value="F:protein kinase activity"/>
    <property type="evidence" value="ECO:0007669"/>
    <property type="project" value="InterPro"/>
</dbReference>
<dbReference type="Pfam" id="PF17667">
    <property type="entry name" value="Pkinase_fungal"/>
    <property type="match status" value="1"/>
</dbReference>
<dbReference type="AlphaFoldDB" id="A0A8H6I1R6"/>
<evidence type="ECO:0000313" key="4">
    <source>
        <dbReference type="Proteomes" id="UP000521943"/>
    </source>
</evidence>
<evidence type="ECO:0000313" key="3">
    <source>
        <dbReference type="EMBL" id="KAF6757318.1"/>
    </source>
</evidence>
<proteinExistence type="predicted"/>
<feature type="region of interest" description="Disordered" evidence="1">
    <location>
        <begin position="1"/>
        <end position="36"/>
    </location>
</feature>
<name>A0A8H6I1R6_9AGAR</name>
<keyword evidence="4" id="KW-1185">Reference proteome</keyword>
<dbReference type="SUPFAM" id="SSF56112">
    <property type="entry name" value="Protein kinase-like (PK-like)"/>
    <property type="match status" value="1"/>
</dbReference>
<reference evidence="3 4" key="1">
    <citation type="submission" date="2020-07" db="EMBL/GenBank/DDBJ databases">
        <title>Comparative genomics of pyrophilous fungi reveals a link between fire events and developmental genes.</title>
        <authorList>
            <consortium name="DOE Joint Genome Institute"/>
            <person name="Steindorff A.S."/>
            <person name="Carver A."/>
            <person name="Calhoun S."/>
            <person name="Stillman K."/>
            <person name="Liu H."/>
            <person name="Lipzen A."/>
            <person name="Pangilinan J."/>
            <person name="Labutti K."/>
            <person name="Bruns T.D."/>
            <person name="Grigoriev I.V."/>
        </authorList>
    </citation>
    <scope>NUCLEOTIDE SEQUENCE [LARGE SCALE GENOMIC DNA]</scope>
    <source>
        <strain evidence="3 4">CBS 144469</strain>
    </source>
</reference>